<evidence type="ECO:0000313" key="2">
    <source>
        <dbReference type="EMBL" id="KAK7392401.1"/>
    </source>
</evidence>
<evidence type="ECO:0000256" key="1">
    <source>
        <dbReference type="SAM" id="Coils"/>
    </source>
</evidence>
<accession>A0AAN9SB46</accession>
<keyword evidence="1" id="KW-0175">Coiled coil</keyword>
<dbReference type="GO" id="GO:0009509">
    <property type="term" value="C:chromoplast"/>
    <property type="evidence" value="ECO:0007669"/>
    <property type="project" value="TreeGrafter"/>
</dbReference>
<dbReference type="GO" id="GO:0009965">
    <property type="term" value="P:leaf morphogenesis"/>
    <property type="evidence" value="ECO:0007669"/>
    <property type="project" value="TreeGrafter"/>
</dbReference>
<comment type="caution">
    <text evidence="2">The sequence shown here is derived from an EMBL/GenBank/DDBJ whole genome shotgun (WGS) entry which is preliminary data.</text>
</comment>
<organism evidence="2 3">
    <name type="scientific">Psophocarpus tetragonolobus</name>
    <name type="common">Winged bean</name>
    <name type="synonym">Dolichos tetragonolobus</name>
    <dbReference type="NCBI Taxonomy" id="3891"/>
    <lineage>
        <taxon>Eukaryota</taxon>
        <taxon>Viridiplantae</taxon>
        <taxon>Streptophyta</taxon>
        <taxon>Embryophyta</taxon>
        <taxon>Tracheophyta</taxon>
        <taxon>Spermatophyta</taxon>
        <taxon>Magnoliopsida</taxon>
        <taxon>eudicotyledons</taxon>
        <taxon>Gunneridae</taxon>
        <taxon>Pentapetalae</taxon>
        <taxon>rosids</taxon>
        <taxon>fabids</taxon>
        <taxon>Fabales</taxon>
        <taxon>Fabaceae</taxon>
        <taxon>Papilionoideae</taxon>
        <taxon>50 kb inversion clade</taxon>
        <taxon>NPAAA clade</taxon>
        <taxon>indigoferoid/millettioid clade</taxon>
        <taxon>Phaseoleae</taxon>
        <taxon>Psophocarpus</taxon>
    </lineage>
</organism>
<keyword evidence="3" id="KW-1185">Reference proteome</keyword>
<protein>
    <recommendedName>
        <fullName evidence="4">Protein PALE CRESS, chloroplastic</fullName>
    </recommendedName>
</protein>
<reference evidence="2 3" key="1">
    <citation type="submission" date="2024-01" db="EMBL/GenBank/DDBJ databases">
        <title>The genomes of 5 underutilized Papilionoideae crops provide insights into root nodulation and disease resistanc.</title>
        <authorList>
            <person name="Jiang F."/>
        </authorList>
    </citation>
    <scope>NUCLEOTIDE SEQUENCE [LARGE SCALE GENOMIC DNA]</scope>
    <source>
        <strain evidence="2">DUOXIRENSHENG_FW03</strain>
        <tissue evidence="2">Leaves</tissue>
    </source>
</reference>
<sequence>MNLLSLTSSLPLYYSSSPALTRFSAFPSSYKCTSGAVIRRCVKEEKEEEELLEGMPKKYYDDEWQARQRKKTKELHRRRKQEEEEEERKMDEYREIGMRLKEYPEEDVIKARKLVASFIRASEEVEERIEEAAEKGELTELVLMVIWNRLDLARRDEEKDAIRSLDLLYRRVETEILKREATPAMMLLNDLLIMYDGYDFEEWLKKCKKVMVHTFPREDPFSILVPPGFESFDLDKHQGPLRPSLDVDDTLLRVDFVREVDELLQEVRSEQSEVQNEAGFDPETVANRLKQQEKQQTIRQVEALLDLAIGLKWVLETLRIEVFFDETMPTIGCLGFRLQERVSDQELDNFVAR</sequence>
<evidence type="ECO:0000313" key="3">
    <source>
        <dbReference type="Proteomes" id="UP001386955"/>
    </source>
</evidence>
<feature type="coiled-coil region" evidence="1">
    <location>
        <begin position="65"/>
        <end position="135"/>
    </location>
</feature>
<dbReference type="GO" id="GO:0010239">
    <property type="term" value="P:chloroplast mRNA processing"/>
    <property type="evidence" value="ECO:0007669"/>
    <property type="project" value="InterPro"/>
</dbReference>
<dbReference type="GO" id="GO:0009507">
    <property type="term" value="C:chloroplast"/>
    <property type="evidence" value="ECO:0007669"/>
    <property type="project" value="TreeGrafter"/>
</dbReference>
<dbReference type="InterPro" id="IPR034563">
    <property type="entry name" value="PALE_CRESS"/>
</dbReference>
<dbReference type="EMBL" id="JAYMYS010000005">
    <property type="protein sequence ID" value="KAK7392401.1"/>
    <property type="molecule type" value="Genomic_DNA"/>
</dbReference>
<dbReference type="GO" id="GO:0009537">
    <property type="term" value="C:proplastid"/>
    <property type="evidence" value="ECO:0007669"/>
    <property type="project" value="TreeGrafter"/>
</dbReference>
<dbReference type="GO" id="GO:0009658">
    <property type="term" value="P:chloroplast organization"/>
    <property type="evidence" value="ECO:0007669"/>
    <property type="project" value="InterPro"/>
</dbReference>
<dbReference type="GO" id="GO:0071482">
    <property type="term" value="P:cellular response to light stimulus"/>
    <property type="evidence" value="ECO:0007669"/>
    <property type="project" value="TreeGrafter"/>
</dbReference>
<dbReference type="PANTHER" id="PTHR37219">
    <property type="entry name" value="PROTEIN PALE CRESS, CHLOROPLASTIC"/>
    <property type="match status" value="1"/>
</dbReference>
<proteinExistence type="predicted"/>
<name>A0AAN9SB46_PSOTE</name>
<evidence type="ECO:0008006" key="4">
    <source>
        <dbReference type="Google" id="ProtNLM"/>
    </source>
</evidence>
<dbReference type="Proteomes" id="UP001386955">
    <property type="component" value="Unassembled WGS sequence"/>
</dbReference>
<dbReference type="PANTHER" id="PTHR37219:SF1">
    <property type="entry name" value="PROTEIN PALE CRESS, CHLOROPLASTIC"/>
    <property type="match status" value="1"/>
</dbReference>
<dbReference type="GO" id="GO:0009501">
    <property type="term" value="C:amyloplast"/>
    <property type="evidence" value="ECO:0007669"/>
    <property type="project" value="TreeGrafter"/>
</dbReference>
<dbReference type="AlphaFoldDB" id="A0AAN9SB46"/>
<gene>
    <name evidence="2" type="ORF">VNO78_20840</name>
</gene>
<dbReference type="GO" id="GO:0009513">
    <property type="term" value="C:etioplast"/>
    <property type="evidence" value="ECO:0007669"/>
    <property type="project" value="TreeGrafter"/>
</dbReference>